<evidence type="ECO:0000313" key="2">
    <source>
        <dbReference type="EMBL" id="ELR13487.1"/>
    </source>
</evidence>
<feature type="compositionally biased region" description="Basic residues" evidence="1">
    <location>
        <begin position="1060"/>
        <end position="1070"/>
    </location>
</feature>
<feature type="compositionally biased region" description="Low complexity" evidence="1">
    <location>
        <begin position="744"/>
        <end position="754"/>
    </location>
</feature>
<feature type="compositionally biased region" description="Low complexity" evidence="1">
    <location>
        <begin position="149"/>
        <end position="160"/>
    </location>
</feature>
<feature type="compositionally biased region" description="Acidic residues" evidence="1">
    <location>
        <begin position="711"/>
        <end position="720"/>
    </location>
</feature>
<feature type="compositionally biased region" description="Basic and acidic residues" evidence="1">
    <location>
        <begin position="433"/>
        <end position="452"/>
    </location>
</feature>
<feature type="compositionally biased region" description="Basic and acidic residues" evidence="1">
    <location>
        <begin position="828"/>
        <end position="848"/>
    </location>
</feature>
<feature type="compositionally biased region" description="Acidic residues" evidence="1">
    <location>
        <begin position="779"/>
        <end position="788"/>
    </location>
</feature>
<dbReference type="VEuPathDB" id="AmoebaDB:ACA1_246500"/>
<dbReference type="STRING" id="1257118.L8GKC9"/>
<evidence type="ECO:0000313" key="3">
    <source>
        <dbReference type="Proteomes" id="UP000011083"/>
    </source>
</evidence>
<feature type="compositionally biased region" description="Basic and acidic residues" evidence="1">
    <location>
        <begin position="877"/>
        <end position="891"/>
    </location>
</feature>
<name>L8GKC9_ACACF</name>
<dbReference type="Proteomes" id="UP000011083">
    <property type="component" value="Unassembled WGS sequence"/>
</dbReference>
<feature type="region of interest" description="Disordered" evidence="1">
    <location>
        <begin position="319"/>
        <end position="557"/>
    </location>
</feature>
<feature type="compositionally biased region" description="Basic residues" evidence="1">
    <location>
        <begin position="456"/>
        <end position="471"/>
    </location>
</feature>
<feature type="compositionally biased region" description="Acidic residues" evidence="1">
    <location>
        <begin position="96"/>
        <end position="106"/>
    </location>
</feature>
<feature type="compositionally biased region" description="Basic and acidic residues" evidence="1">
    <location>
        <begin position="401"/>
        <end position="424"/>
    </location>
</feature>
<feature type="compositionally biased region" description="Acidic residues" evidence="1">
    <location>
        <begin position="947"/>
        <end position="963"/>
    </location>
</feature>
<dbReference type="RefSeq" id="XP_004335500.1">
    <property type="nucleotide sequence ID" value="XM_004335452.1"/>
</dbReference>
<feature type="compositionally biased region" description="Polar residues" evidence="1">
    <location>
        <begin position="656"/>
        <end position="665"/>
    </location>
</feature>
<feature type="compositionally biased region" description="Acidic residues" evidence="1">
    <location>
        <begin position="989"/>
        <end position="1004"/>
    </location>
</feature>
<feature type="region of interest" description="Disordered" evidence="1">
    <location>
        <begin position="272"/>
        <end position="304"/>
    </location>
</feature>
<feature type="compositionally biased region" description="Basic and acidic residues" evidence="1">
    <location>
        <begin position="347"/>
        <end position="360"/>
    </location>
</feature>
<feature type="compositionally biased region" description="Basic and acidic residues" evidence="1">
    <location>
        <begin position="601"/>
        <end position="614"/>
    </location>
</feature>
<feature type="compositionally biased region" description="Low complexity" evidence="1">
    <location>
        <begin position="1246"/>
        <end position="1259"/>
    </location>
</feature>
<gene>
    <name evidence="2" type="ORF">ACA1_246500</name>
</gene>
<feature type="compositionally biased region" description="Basic and acidic residues" evidence="1">
    <location>
        <begin position="807"/>
        <end position="817"/>
    </location>
</feature>
<protein>
    <submittedName>
        <fullName evidence="2">Uncharacterized protein</fullName>
    </submittedName>
</protein>
<feature type="compositionally biased region" description="Basic and acidic residues" evidence="1">
    <location>
        <begin position="177"/>
        <end position="191"/>
    </location>
</feature>
<dbReference type="EMBL" id="KB008093">
    <property type="protein sequence ID" value="ELR13487.1"/>
    <property type="molecule type" value="Genomic_DNA"/>
</dbReference>
<feature type="region of interest" description="Disordered" evidence="1">
    <location>
        <begin position="711"/>
        <end position="1160"/>
    </location>
</feature>
<feature type="compositionally biased region" description="Low complexity" evidence="1">
    <location>
        <begin position="1117"/>
        <end position="1134"/>
    </location>
</feature>
<feature type="compositionally biased region" description="Basic and acidic residues" evidence="1">
    <location>
        <begin position="1071"/>
        <end position="1089"/>
    </location>
</feature>
<dbReference type="OMA" id="WIERERN"/>
<feature type="compositionally biased region" description="Basic and acidic residues" evidence="1">
    <location>
        <begin position="530"/>
        <end position="539"/>
    </location>
</feature>
<dbReference type="KEGG" id="acan:ACA1_246500"/>
<proteinExistence type="predicted"/>
<feature type="compositionally biased region" description="Basic and acidic residues" evidence="1">
    <location>
        <begin position="374"/>
        <end position="383"/>
    </location>
</feature>
<feature type="compositionally biased region" description="Basic and acidic residues" evidence="1">
    <location>
        <begin position="121"/>
        <end position="136"/>
    </location>
</feature>
<feature type="region of interest" description="Disordered" evidence="1">
    <location>
        <begin position="582"/>
        <end position="698"/>
    </location>
</feature>
<evidence type="ECO:0000256" key="1">
    <source>
        <dbReference type="SAM" id="MobiDB-lite"/>
    </source>
</evidence>
<feature type="region of interest" description="Disordered" evidence="1">
    <location>
        <begin position="67"/>
        <end position="238"/>
    </location>
</feature>
<feature type="region of interest" description="Disordered" evidence="1">
    <location>
        <begin position="1222"/>
        <end position="1260"/>
    </location>
</feature>
<feature type="compositionally biased region" description="Polar residues" evidence="1">
    <location>
        <begin position="795"/>
        <end position="804"/>
    </location>
</feature>
<dbReference type="GeneID" id="14913836"/>
<keyword evidence="3" id="KW-1185">Reference proteome</keyword>
<reference evidence="2 3" key="1">
    <citation type="journal article" date="2013" name="Genome Biol.">
        <title>Genome of Acanthamoeba castellanii highlights extensive lateral gene transfer and early evolution of tyrosine kinase signaling.</title>
        <authorList>
            <person name="Clarke M."/>
            <person name="Lohan A.J."/>
            <person name="Liu B."/>
            <person name="Lagkouvardos I."/>
            <person name="Roy S."/>
            <person name="Zafar N."/>
            <person name="Bertelli C."/>
            <person name="Schilde C."/>
            <person name="Kianianmomeni A."/>
            <person name="Burglin T.R."/>
            <person name="Frech C."/>
            <person name="Turcotte B."/>
            <person name="Kopec K.O."/>
            <person name="Synnott J.M."/>
            <person name="Choo C."/>
            <person name="Paponov I."/>
            <person name="Finkler A."/>
            <person name="Soon Heng Tan C."/>
            <person name="Hutchins A.P."/>
            <person name="Weinmeier T."/>
            <person name="Rattei T."/>
            <person name="Chu J.S."/>
            <person name="Gimenez G."/>
            <person name="Irimia M."/>
            <person name="Rigden D.J."/>
            <person name="Fitzpatrick D.A."/>
            <person name="Lorenzo-Morales J."/>
            <person name="Bateman A."/>
            <person name="Chiu C.H."/>
            <person name="Tang P."/>
            <person name="Hegemann P."/>
            <person name="Fromm H."/>
            <person name="Raoult D."/>
            <person name="Greub G."/>
            <person name="Miranda-Saavedra D."/>
            <person name="Chen N."/>
            <person name="Nash P."/>
            <person name="Ginger M.L."/>
            <person name="Horn M."/>
            <person name="Schaap P."/>
            <person name="Caler L."/>
            <person name="Loftus B."/>
        </authorList>
    </citation>
    <scope>NUCLEOTIDE SEQUENCE [LARGE SCALE GENOMIC DNA]</scope>
    <source>
        <strain evidence="2 3">Neff</strain>
    </source>
</reference>
<sequence>MESGGVKDKIRFFLSPSGSLPHLFPATSQLETERKSRFVRNLRFFKDASKQHINDFNRSPVGFKFRSSSDPNIHQQLSEEQEEQLIRGTGSTTDAPGDDTTGEEKEEQLQQQQQQPGSSIAEERRRQRKEDRETRKSRNRTLLPDFQCTTATTASSSSSTMSDHHSAGSTSNGVGDKTTDDKEPDNDKARAEGGGVSDNKQPAAKHHTERNDGEEGAKSSTSHHGTSEKSGRVAPDVVVRIDAEPSENRDRALAKNMAAQAADEALLAVAVATGSDPTTKTRRKSVGERADGPGGSSSGGQDLTGTAVLYRVLSDGAAQLSNSSSSGGATGGKSEAAAPSKEAVPSGDKKASTDSTDRKKGGLIARYKNLVSTMEKEREKNPDALKSLTEGAVARKKKKEKEREEREKGEEGKEEWEKGESESSKRKKRSGSARKERAKRDETQQPPKKDGEQQQQKKKQSNTKKLKKSKKSTKESSDSGATAGKKEKRSSKKVVSRPGSMVGGASLLTSTIKRQADSATAEEPTSGRRRPQEVDERVREHLRKLSMAPPPKIGEPGVSAIRRRMMSGDPFTVVICEEVSWSAAGRGGQAKPSRSLGSKSSRIDTGDSLIRRPSSDLAPASGDSTTKSTLAGPFGGAAATTKRSVNTGAGQRHSAHASTTGNESGSGKEERKASAPITLKAKSATTESSPPPTKATTDILLFGADGELVIEESDEGEDWDKDLAKDTKKKHSSNDASGGNHIKLVGPGEGLVVEGSDDDEDWDKELQLASDKKGGLKEAEEEDEEDWDREFGGNSPETTVSKMMSESVKEAKAKAVVEESDEDEDWDKELAAEEETKKQGDERPEKAKAAVTSNAKTKAKTKAKESDAESEDEDWDKELAAEDEGKEKGNKPQEASKLLLASTENEEDEDEDWDKEFAAAAETPKVVTTAGSTKGGAAKENKKAAEESEDEDWGKEFDQEEEQQQQGAKKDGDAGLKLNLGSLDRWEEDKEDDWGDGFETEEEPTTLTLKVGGGVGEESNDSKSERTDGDEDEDWAKAFGEASGGAGTTKARASSDGASKKRSAGPKATRKGKEKEKEKGKEKEKEKGSKREKRKRTKSSAAARRIEIQNRAPSPPHSTSTPSTPRSHTSSRVSSFRDLAEEEADRKRDCASPPTGRFSVVKVQYLHSRSPKWIERERNARAAAQLVGGGLGNDADKAMAATGAANTSIMASLSSFLSPRVVRGTSKEKSDSGATRLGQGSRSNRDLSSPPSKDGSLSSTARSKRLCGAHYAEDITVTMRLLGEDLILVYDQIFKFDDRGVLYSWNAGGNRGVRETNFFDVYTALVEKEGETCEEVGYLADL</sequence>
<feature type="compositionally biased region" description="Basic and acidic residues" evidence="1">
    <location>
        <begin position="764"/>
        <end position="778"/>
    </location>
</feature>
<accession>L8GKC9</accession>
<feature type="compositionally biased region" description="Basic residues" evidence="1">
    <location>
        <begin position="486"/>
        <end position="495"/>
    </location>
</feature>
<organism evidence="2 3">
    <name type="scientific">Acanthamoeba castellanii (strain ATCC 30010 / Neff)</name>
    <dbReference type="NCBI Taxonomy" id="1257118"/>
    <lineage>
        <taxon>Eukaryota</taxon>
        <taxon>Amoebozoa</taxon>
        <taxon>Discosea</taxon>
        <taxon>Longamoebia</taxon>
        <taxon>Centramoebida</taxon>
        <taxon>Acanthamoebidae</taxon>
        <taxon>Acanthamoeba</taxon>
    </lineage>
</organism>
<feature type="compositionally biased region" description="Low complexity" evidence="1">
    <location>
        <begin position="319"/>
        <end position="338"/>
    </location>
</feature>
<feature type="compositionally biased region" description="Basic and acidic residues" evidence="1">
    <location>
        <begin position="937"/>
        <end position="946"/>
    </location>
</feature>
<feature type="compositionally biased region" description="Acidic residues" evidence="1">
    <location>
        <begin position="818"/>
        <end position="827"/>
    </location>
</feature>
<feature type="compositionally biased region" description="Acidic residues" evidence="1">
    <location>
        <begin position="904"/>
        <end position="914"/>
    </location>
</feature>